<dbReference type="Proteomes" id="UP000276133">
    <property type="component" value="Unassembled WGS sequence"/>
</dbReference>
<gene>
    <name evidence="1" type="ORF">BpHYR1_022309</name>
</gene>
<keyword evidence="2" id="KW-1185">Reference proteome</keyword>
<sequence length="98" mass="11037">MTIEVFVLYSIGSKCRASNIGLNLAYFFMSNILLISLSGIEQSIDKIDCIENQLIPVVQLLVYSRGHKGIEFFYVEFISGEINLSKTVTTLLRIEVTN</sequence>
<proteinExistence type="predicted"/>
<accession>A0A3M7S4W0</accession>
<dbReference type="AlphaFoldDB" id="A0A3M7S4W0"/>
<name>A0A3M7S4W0_BRAPC</name>
<reference evidence="1 2" key="1">
    <citation type="journal article" date="2018" name="Sci. Rep.">
        <title>Genomic signatures of local adaptation to the degree of environmental predictability in rotifers.</title>
        <authorList>
            <person name="Franch-Gras L."/>
            <person name="Hahn C."/>
            <person name="Garcia-Roger E.M."/>
            <person name="Carmona M.J."/>
            <person name="Serra M."/>
            <person name="Gomez A."/>
        </authorList>
    </citation>
    <scope>NUCLEOTIDE SEQUENCE [LARGE SCALE GENOMIC DNA]</scope>
    <source>
        <strain evidence="1">HYR1</strain>
    </source>
</reference>
<evidence type="ECO:0000313" key="1">
    <source>
        <dbReference type="EMBL" id="RNA30846.1"/>
    </source>
</evidence>
<dbReference type="EMBL" id="REGN01002033">
    <property type="protein sequence ID" value="RNA30846.1"/>
    <property type="molecule type" value="Genomic_DNA"/>
</dbReference>
<evidence type="ECO:0000313" key="2">
    <source>
        <dbReference type="Proteomes" id="UP000276133"/>
    </source>
</evidence>
<protein>
    <submittedName>
        <fullName evidence="1">Uncharacterized protein</fullName>
    </submittedName>
</protein>
<organism evidence="1 2">
    <name type="scientific">Brachionus plicatilis</name>
    <name type="common">Marine rotifer</name>
    <name type="synonym">Brachionus muelleri</name>
    <dbReference type="NCBI Taxonomy" id="10195"/>
    <lineage>
        <taxon>Eukaryota</taxon>
        <taxon>Metazoa</taxon>
        <taxon>Spiralia</taxon>
        <taxon>Gnathifera</taxon>
        <taxon>Rotifera</taxon>
        <taxon>Eurotatoria</taxon>
        <taxon>Monogononta</taxon>
        <taxon>Pseudotrocha</taxon>
        <taxon>Ploima</taxon>
        <taxon>Brachionidae</taxon>
        <taxon>Brachionus</taxon>
    </lineage>
</organism>
<comment type="caution">
    <text evidence="1">The sequence shown here is derived from an EMBL/GenBank/DDBJ whole genome shotgun (WGS) entry which is preliminary data.</text>
</comment>